<accession>A0ABS9W804</accession>
<name>A0ABS9W804_9PROT</name>
<evidence type="ECO:0000313" key="2">
    <source>
        <dbReference type="EMBL" id="MCI0755035.1"/>
    </source>
</evidence>
<keyword evidence="3" id="KW-1185">Reference proteome</keyword>
<dbReference type="RefSeq" id="WP_120010664.1">
    <property type="nucleotide sequence ID" value="NZ_JALBUU010000028.1"/>
</dbReference>
<reference evidence="2 3" key="1">
    <citation type="submission" date="2022-03" db="EMBL/GenBank/DDBJ databases">
        <title>Complete genome analysis of Roseomonas KG 17.1 : a prolific producer of plant growth promoters.</title>
        <authorList>
            <person name="Saadouli I."/>
            <person name="Najjari A."/>
            <person name="Mosbah A."/>
            <person name="Ouzari H.I."/>
        </authorList>
    </citation>
    <scope>NUCLEOTIDE SEQUENCE [LARGE SCALE GENOMIC DNA]</scope>
    <source>
        <strain evidence="2 3">KG17-1</strain>
    </source>
</reference>
<comment type="caution">
    <text evidence="2">The sequence shown here is derived from an EMBL/GenBank/DDBJ whole genome shotgun (WGS) entry which is preliminary data.</text>
</comment>
<dbReference type="Proteomes" id="UP001201985">
    <property type="component" value="Unassembled WGS sequence"/>
</dbReference>
<proteinExistence type="predicted"/>
<evidence type="ECO:0000313" key="3">
    <source>
        <dbReference type="Proteomes" id="UP001201985"/>
    </source>
</evidence>
<evidence type="ECO:0000256" key="1">
    <source>
        <dbReference type="SAM" id="MobiDB-lite"/>
    </source>
</evidence>
<protein>
    <submittedName>
        <fullName evidence="2">Uncharacterized protein</fullName>
    </submittedName>
</protein>
<dbReference type="EMBL" id="JALBUU010000028">
    <property type="protein sequence ID" value="MCI0755035.1"/>
    <property type="molecule type" value="Genomic_DNA"/>
</dbReference>
<organism evidence="2 3">
    <name type="scientific">Teichococcus vastitatis</name>
    <dbReference type="NCBI Taxonomy" id="2307076"/>
    <lineage>
        <taxon>Bacteria</taxon>
        <taxon>Pseudomonadati</taxon>
        <taxon>Pseudomonadota</taxon>
        <taxon>Alphaproteobacteria</taxon>
        <taxon>Acetobacterales</taxon>
        <taxon>Roseomonadaceae</taxon>
        <taxon>Roseomonas</taxon>
    </lineage>
</organism>
<gene>
    <name evidence="2" type="ORF">MON41_15040</name>
</gene>
<sequence>MLMPCEVIDRRGGDYAYLEHSYGTQHGVVVLELLEAVLRRQKPCRASKPSAAPPPPSTSWREV</sequence>
<feature type="region of interest" description="Disordered" evidence="1">
    <location>
        <begin position="42"/>
        <end position="63"/>
    </location>
</feature>